<gene>
    <name evidence="2" type="ORF">HOLDEFILI_03928</name>
</gene>
<reference evidence="2 3" key="2">
    <citation type="submission" date="2009-02" db="EMBL/GenBank/DDBJ databases">
        <title>Draft genome sequence of Holdemania filiformis DSM 12042.</title>
        <authorList>
            <person name="Sudarsanam P."/>
            <person name="Ley R."/>
            <person name="Guruge J."/>
            <person name="Turnbaugh P.J."/>
            <person name="Mahowald M."/>
            <person name="Liep D."/>
            <person name="Gordon J."/>
        </authorList>
    </citation>
    <scope>NUCLEOTIDE SEQUENCE [LARGE SCALE GENOMIC DNA]</scope>
    <source>
        <strain evidence="2 3">DSM 12042</strain>
    </source>
</reference>
<organism evidence="2 3">
    <name type="scientific">Holdemania filiformis DSM 12042</name>
    <dbReference type="NCBI Taxonomy" id="545696"/>
    <lineage>
        <taxon>Bacteria</taxon>
        <taxon>Bacillati</taxon>
        <taxon>Bacillota</taxon>
        <taxon>Erysipelotrichia</taxon>
        <taxon>Erysipelotrichales</taxon>
        <taxon>Erysipelotrichaceae</taxon>
        <taxon>Holdemania</taxon>
    </lineage>
</organism>
<dbReference type="Proteomes" id="UP000005950">
    <property type="component" value="Unassembled WGS sequence"/>
</dbReference>
<reference evidence="2 3" key="1">
    <citation type="submission" date="2008-12" db="EMBL/GenBank/DDBJ databases">
        <authorList>
            <person name="Fulton L."/>
            <person name="Clifton S."/>
            <person name="Fulton B."/>
            <person name="Xu J."/>
            <person name="Minx P."/>
            <person name="Pepin K.H."/>
            <person name="Johnson M."/>
            <person name="Bhonagiri V."/>
            <person name="Nash W.E."/>
            <person name="Mardis E.R."/>
            <person name="Wilson R.K."/>
        </authorList>
    </citation>
    <scope>NUCLEOTIDE SEQUENCE [LARGE SCALE GENOMIC DNA]</scope>
    <source>
        <strain evidence="2 3">DSM 12042</strain>
    </source>
</reference>
<dbReference type="AlphaFoldDB" id="B9YDK5"/>
<comment type="caution">
    <text evidence="2">The sequence shown here is derived from an EMBL/GenBank/DDBJ whole genome shotgun (WGS) entry which is preliminary data.</text>
</comment>
<evidence type="ECO:0000313" key="2">
    <source>
        <dbReference type="EMBL" id="EEF65925.1"/>
    </source>
</evidence>
<name>B9YDK5_9FIRM</name>
<accession>B9YDK5</accession>
<protein>
    <submittedName>
        <fullName evidence="2">Uncharacterized protein</fullName>
    </submittedName>
</protein>
<sequence>MTRIPTGISCRTCSIGQPEFDRKRVKSAACHQKPAPAANDVSAGYENKNHRQGFK</sequence>
<proteinExistence type="predicted"/>
<dbReference type="EMBL" id="ACCF01000246">
    <property type="protein sequence ID" value="EEF65925.1"/>
    <property type="molecule type" value="Genomic_DNA"/>
</dbReference>
<dbReference type="HOGENOM" id="CLU_3026118_0_0_9"/>
<evidence type="ECO:0000256" key="1">
    <source>
        <dbReference type="SAM" id="MobiDB-lite"/>
    </source>
</evidence>
<feature type="region of interest" description="Disordered" evidence="1">
    <location>
        <begin position="26"/>
        <end position="55"/>
    </location>
</feature>
<evidence type="ECO:0000313" key="3">
    <source>
        <dbReference type="Proteomes" id="UP000005950"/>
    </source>
</evidence>